<evidence type="ECO:0000256" key="4">
    <source>
        <dbReference type="ARBA" id="ARBA00022825"/>
    </source>
</evidence>
<name>A0A3B0VVQ8_9ZZZZ</name>
<keyword evidence="3" id="KW-0378">Hydrolase</keyword>
<dbReference type="GO" id="GO:0004252">
    <property type="term" value="F:serine-type endopeptidase activity"/>
    <property type="evidence" value="ECO:0007669"/>
    <property type="project" value="InterPro"/>
</dbReference>
<dbReference type="InterPro" id="IPR000209">
    <property type="entry name" value="Peptidase_S8/S53_dom"/>
</dbReference>
<dbReference type="EMBL" id="UOFA01000098">
    <property type="protein sequence ID" value="VAW44243.1"/>
    <property type="molecule type" value="Genomic_DNA"/>
</dbReference>
<dbReference type="InterPro" id="IPR023828">
    <property type="entry name" value="Peptidase_S8_Ser-AS"/>
</dbReference>
<evidence type="ECO:0000256" key="2">
    <source>
        <dbReference type="ARBA" id="ARBA00022670"/>
    </source>
</evidence>
<dbReference type="SUPFAM" id="SSF52743">
    <property type="entry name" value="Subtilisin-like"/>
    <property type="match status" value="1"/>
</dbReference>
<dbReference type="PROSITE" id="PS00137">
    <property type="entry name" value="SUBTILASE_HIS"/>
    <property type="match status" value="1"/>
</dbReference>
<dbReference type="InterPro" id="IPR050131">
    <property type="entry name" value="Peptidase_S8_subtilisin-like"/>
</dbReference>
<organism evidence="6">
    <name type="scientific">hydrothermal vent metagenome</name>
    <dbReference type="NCBI Taxonomy" id="652676"/>
    <lineage>
        <taxon>unclassified sequences</taxon>
        <taxon>metagenomes</taxon>
        <taxon>ecological metagenomes</taxon>
    </lineage>
</organism>
<dbReference type="PROSITE" id="PS00138">
    <property type="entry name" value="SUBTILASE_SER"/>
    <property type="match status" value="1"/>
</dbReference>
<keyword evidence="4" id="KW-0720">Serine protease</keyword>
<dbReference type="InterPro" id="IPR015500">
    <property type="entry name" value="Peptidase_S8_subtilisin-rel"/>
</dbReference>
<dbReference type="InterPro" id="IPR022398">
    <property type="entry name" value="Peptidase_S8_His-AS"/>
</dbReference>
<gene>
    <name evidence="6" type="ORF">MNBD_GAMMA02-896</name>
</gene>
<reference evidence="6" key="1">
    <citation type="submission" date="2018-06" db="EMBL/GenBank/DDBJ databases">
        <authorList>
            <person name="Zhirakovskaya E."/>
        </authorList>
    </citation>
    <scope>NUCLEOTIDE SEQUENCE</scope>
</reference>
<accession>A0A3B0VVQ8</accession>
<keyword evidence="2" id="KW-0645">Protease</keyword>
<dbReference type="PROSITE" id="PS51257">
    <property type="entry name" value="PROKAR_LIPOPROTEIN"/>
    <property type="match status" value="1"/>
</dbReference>
<dbReference type="Pfam" id="PF00082">
    <property type="entry name" value="Peptidase_S8"/>
    <property type="match status" value="1"/>
</dbReference>
<dbReference type="PANTHER" id="PTHR43806:SF11">
    <property type="entry name" value="CEREVISIN-RELATED"/>
    <property type="match status" value="1"/>
</dbReference>
<evidence type="ECO:0000256" key="1">
    <source>
        <dbReference type="ARBA" id="ARBA00011073"/>
    </source>
</evidence>
<evidence type="ECO:0000313" key="6">
    <source>
        <dbReference type="EMBL" id="VAW44243.1"/>
    </source>
</evidence>
<dbReference type="Gene3D" id="3.40.50.200">
    <property type="entry name" value="Peptidase S8/S53 domain"/>
    <property type="match status" value="1"/>
</dbReference>
<dbReference type="GO" id="GO:0006508">
    <property type="term" value="P:proteolysis"/>
    <property type="evidence" value="ECO:0007669"/>
    <property type="project" value="UniProtKB-KW"/>
</dbReference>
<dbReference type="PRINTS" id="PR00723">
    <property type="entry name" value="SUBTILISIN"/>
</dbReference>
<comment type="similarity">
    <text evidence="1">Belongs to the peptidase S8 family.</text>
</comment>
<evidence type="ECO:0000256" key="3">
    <source>
        <dbReference type="ARBA" id="ARBA00022801"/>
    </source>
</evidence>
<dbReference type="AlphaFoldDB" id="A0A3B0VVQ8"/>
<evidence type="ECO:0000259" key="5">
    <source>
        <dbReference type="Pfam" id="PF00082"/>
    </source>
</evidence>
<dbReference type="InterPro" id="IPR036852">
    <property type="entry name" value="Peptidase_S8/S53_dom_sf"/>
</dbReference>
<dbReference type="PROSITE" id="PS51892">
    <property type="entry name" value="SUBTILASE"/>
    <property type="match status" value="1"/>
</dbReference>
<sequence>MKVLLTTVLGFFCACVFAQNTNQVVISLKVGGSIPSIDDVIQEAQLSPPPANHLIAAFDAARPADLEYLVPIRAYGDLKVLIDEKPNWNRAVFERSLMLSFDVNADMVQVEAILTADQFIASVSVIEEVQLAASDQSISSEGKSGNSNWHLTAINWAGADNLTAGYGNIGFIDTGSLPDRVEFTSFDPVSGDFIGGGLNVSKGYSTFYQDRDISELREINENLLANGTGTCDDFDSNPGDGLVIPAVELLGHGTHVSGLLGSRSDAVPGVCSDCFLSGIQEVRHTCQSNEVRPIVDLSFYPWSLSYLMSTGVQTISMSFGSNYPNDQCIVSPNFFACLFIADAKARNVALVAAAGNHRESMTFPASDRAVIGVSGIQSDLQFWNEAPTNGENFPPLDPAATQNTDGCPFYVQPSPVTDECGSNYSWLDEVTPGVFVAERYRRIDVAAPARDVMSTIPLGSEYIPQVGDAGCTDMADGVLDGYGPCTGTSMSTPIVAGLLQMIRSVNPLLPIGDDDPTILDGVRDVLLYSGSEFQSSREHNPWLGFGIPDAQIAVETVLGKSNGQLVKNRVTPLMVLHNETFNDTTYTVFPQIALAHALNPPNFYENPIGIPAVAELTQYPVEEVDGEPLIELVPLAPIYVFTTKWNPLTQSNTLIPLYRMNKETLNDPDCFPGRDDPVSCFVTGRKTIMVTDEAELESFHTMGFELQGIEGYLIPCADELCNTGPAGKIYRAYDAITDNYYLTQLSPPPGSVILGAGFLNFDFDGDGLTVGMEYLLGTSDSDDDSDDDGLLDGFEYPAAGVPFSDPLVSDIIFEDGFE</sequence>
<protein>
    <recommendedName>
        <fullName evidence="5">Peptidase S8/S53 domain-containing protein</fullName>
    </recommendedName>
</protein>
<feature type="domain" description="Peptidase S8/S53" evidence="5">
    <location>
        <begin position="245"/>
        <end position="508"/>
    </location>
</feature>
<dbReference type="PANTHER" id="PTHR43806">
    <property type="entry name" value="PEPTIDASE S8"/>
    <property type="match status" value="1"/>
</dbReference>
<proteinExistence type="inferred from homology"/>